<dbReference type="Proteomes" id="UP001595805">
    <property type="component" value="Unassembled WGS sequence"/>
</dbReference>
<feature type="active site" description="Proton acceptor" evidence="4">
    <location>
        <position position="156"/>
    </location>
</feature>
<feature type="domain" description="PNPLA" evidence="5">
    <location>
        <begin position="9"/>
        <end position="169"/>
    </location>
</feature>
<keyword evidence="3 4" id="KW-0443">Lipid metabolism</keyword>
<dbReference type="RefSeq" id="WP_377905099.1">
    <property type="nucleotide sequence ID" value="NZ_JBHRZS010000006.1"/>
</dbReference>
<feature type="short sequence motif" description="GXSXG" evidence="4">
    <location>
        <begin position="40"/>
        <end position="44"/>
    </location>
</feature>
<evidence type="ECO:0000259" key="5">
    <source>
        <dbReference type="PROSITE" id="PS51635"/>
    </source>
</evidence>
<dbReference type="InterPro" id="IPR050301">
    <property type="entry name" value="NTE"/>
</dbReference>
<dbReference type="InterPro" id="IPR016035">
    <property type="entry name" value="Acyl_Trfase/lysoPLipase"/>
</dbReference>
<dbReference type="SUPFAM" id="SSF52151">
    <property type="entry name" value="FabD/lysophospholipase-like"/>
    <property type="match status" value="1"/>
</dbReference>
<keyword evidence="2 4" id="KW-0442">Lipid degradation</keyword>
<comment type="caution">
    <text evidence="4">Lacks conserved residue(s) required for the propagation of feature annotation.</text>
</comment>
<evidence type="ECO:0000256" key="4">
    <source>
        <dbReference type="PROSITE-ProRule" id="PRU01161"/>
    </source>
</evidence>
<keyword evidence="1 4" id="KW-0378">Hydrolase</keyword>
<evidence type="ECO:0000313" key="7">
    <source>
        <dbReference type="Proteomes" id="UP001595805"/>
    </source>
</evidence>
<dbReference type="Gene3D" id="3.40.1090.10">
    <property type="entry name" value="Cytosolic phospholipase A2 catalytic domain"/>
    <property type="match status" value="1"/>
</dbReference>
<dbReference type="PANTHER" id="PTHR14226:SF76">
    <property type="entry name" value="NTE FAMILY PROTEIN RSSA"/>
    <property type="match status" value="1"/>
</dbReference>
<dbReference type="Pfam" id="PF01734">
    <property type="entry name" value="Patatin"/>
    <property type="match status" value="1"/>
</dbReference>
<gene>
    <name evidence="6" type="ORF">ACFOSV_07800</name>
</gene>
<feature type="short sequence motif" description="DGA/G" evidence="4">
    <location>
        <begin position="156"/>
        <end position="158"/>
    </location>
</feature>
<feature type="active site" description="Nucleophile" evidence="4">
    <location>
        <position position="42"/>
    </location>
</feature>
<reference evidence="7" key="1">
    <citation type="journal article" date="2019" name="Int. J. Syst. Evol. Microbiol.">
        <title>The Global Catalogue of Microorganisms (GCM) 10K type strain sequencing project: providing services to taxonomists for standard genome sequencing and annotation.</title>
        <authorList>
            <consortium name="The Broad Institute Genomics Platform"/>
            <consortium name="The Broad Institute Genome Sequencing Center for Infectious Disease"/>
            <person name="Wu L."/>
            <person name="Ma J."/>
        </authorList>
    </citation>
    <scope>NUCLEOTIDE SEQUENCE [LARGE SCALE GENOMIC DNA]</scope>
    <source>
        <strain evidence="7">CCUG 60523</strain>
    </source>
</reference>
<evidence type="ECO:0000313" key="6">
    <source>
        <dbReference type="EMBL" id="MFC3880074.1"/>
    </source>
</evidence>
<protein>
    <submittedName>
        <fullName evidence="6">Patatin-like phospholipase family protein</fullName>
    </submittedName>
</protein>
<evidence type="ECO:0000256" key="2">
    <source>
        <dbReference type="ARBA" id="ARBA00022963"/>
    </source>
</evidence>
<proteinExistence type="predicted"/>
<name>A0ABV8AS23_9BACT</name>
<dbReference type="EMBL" id="JBHRZS010000006">
    <property type="protein sequence ID" value="MFC3880074.1"/>
    <property type="molecule type" value="Genomic_DNA"/>
</dbReference>
<keyword evidence="7" id="KW-1185">Reference proteome</keyword>
<comment type="caution">
    <text evidence="6">The sequence shown here is derived from an EMBL/GenBank/DDBJ whole genome shotgun (WGS) entry which is preliminary data.</text>
</comment>
<sequence length="299" mass="33395">MQAKKTVSLVLGSGGARGMAHIGVIEVLEERGYQIEEIAGSSVGALVGGIYASGKLPDFKDWICNLGRVDVFGLMDFSFSSKGFIKGEKVFDELRKIVEEQLIEDLSLPFYCNAVDYHEGTERVFDEGSLFSAIRASVSIPTLVQPAKIDGKEYIDGGVLNPLPVQLLQHRKDNLVVAVNLNALVDSYISPPKKDHEGNRMIQMPGWMKDYKRKMSSYFESTETPPKKKSLGSLDLLNRSMELLHDRVSKLVLEKHPVDILIEISKKQASTMEFYRAAELIEIGRIKMEQALDQLENES</sequence>
<dbReference type="PROSITE" id="PS51635">
    <property type="entry name" value="PNPLA"/>
    <property type="match status" value="1"/>
</dbReference>
<evidence type="ECO:0000256" key="1">
    <source>
        <dbReference type="ARBA" id="ARBA00022801"/>
    </source>
</evidence>
<dbReference type="PANTHER" id="PTHR14226">
    <property type="entry name" value="NEUROPATHY TARGET ESTERASE/SWISS CHEESE D.MELANOGASTER"/>
    <property type="match status" value="1"/>
</dbReference>
<organism evidence="6 7">
    <name type="scientific">Algoriphagus namhaensis</name>
    <dbReference type="NCBI Taxonomy" id="915353"/>
    <lineage>
        <taxon>Bacteria</taxon>
        <taxon>Pseudomonadati</taxon>
        <taxon>Bacteroidota</taxon>
        <taxon>Cytophagia</taxon>
        <taxon>Cytophagales</taxon>
        <taxon>Cyclobacteriaceae</taxon>
        <taxon>Algoriphagus</taxon>
    </lineage>
</organism>
<dbReference type="InterPro" id="IPR002641">
    <property type="entry name" value="PNPLA_dom"/>
</dbReference>
<evidence type="ECO:0000256" key="3">
    <source>
        <dbReference type="ARBA" id="ARBA00023098"/>
    </source>
</evidence>
<accession>A0ABV8AS23</accession>